<evidence type="ECO:0000256" key="1">
    <source>
        <dbReference type="SAM" id="SignalP"/>
    </source>
</evidence>
<dbReference type="Proteomes" id="UP000662747">
    <property type="component" value="Chromosome"/>
</dbReference>
<dbReference type="PROSITE" id="PS51257">
    <property type="entry name" value="PROKAR_LIPOPROTEIN"/>
    <property type="match status" value="1"/>
</dbReference>
<reference evidence="2 3" key="1">
    <citation type="submission" date="2021-02" db="EMBL/GenBank/DDBJ databases">
        <title>De Novo genome assembly of isolated myxobacteria.</title>
        <authorList>
            <person name="Stevens D.C."/>
        </authorList>
    </citation>
    <scope>NUCLEOTIDE SEQUENCE [LARGE SCALE GENOMIC DNA]</scope>
    <source>
        <strain evidence="3">SCPEA02</strain>
    </source>
</reference>
<sequence>MPALRVVSWRTAFLWTASALWVGCASSAQQSSRGELRLDTETAHRLRYAAALGKGASAVASGASQAAVASILAESVPLLLVLLDGDNAVSELDRRLVECARWAEREVNGRYFGDRAPTREECGAEVEVDGCDARITRAMLLGQEKHVLVYRCAREVLEELWPHPYSIEQRYRYYPNAGVLETVSRKEEARLIEEGCTGELWRTIKPDLVLHADHDLLRSVLTLDFKFPCPASNDARWKAYDKNSAYYRYTQGEIYKQALGGEPFLISPRMGVAR</sequence>
<evidence type="ECO:0000313" key="3">
    <source>
        <dbReference type="Proteomes" id="UP000662747"/>
    </source>
</evidence>
<dbReference type="EMBL" id="CP071090">
    <property type="protein sequence ID" value="QSQ27599.1"/>
    <property type="molecule type" value="Genomic_DNA"/>
</dbReference>
<feature type="chain" id="PRO_5045265794" description="Lipoprotein" evidence="1">
    <location>
        <begin position="20"/>
        <end position="274"/>
    </location>
</feature>
<keyword evidence="1" id="KW-0732">Signal</keyword>
<keyword evidence="3" id="KW-1185">Reference proteome</keyword>
<protein>
    <recommendedName>
        <fullName evidence="4">Lipoprotein</fullName>
    </recommendedName>
</protein>
<accession>A0ABX7PAV1</accession>
<evidence type="ECO:0008006" key="4">
    <source>
        <dbReference type="Google" id="ProtNLM"/>
    </source>
</evidence>
<evidence type="ECO:0000313" key="2">
    <source>
        <dbReference type="EMBL" id="QSQ27599.1"/>
    </source>
</evidence>
<gene>
    <name evidence="2" type="ORF">JY651_22970</name>
</gene>
<organism evidence="2 3">
    <name type="scientific">Pyxidicoccus parkwayensis</name>
    <dbReference type="NCBI Taxonomy" id="2813578"/>
    <lineage>
        <taxon>Bacteria</taxon>
        <taxon>Pseudomonadati</taxon>
        <taxon>Myxococcota</taxon>
        <taxon>Myxococcia</taxon>
        <taxon>Myxococcales</taxon>
        <taxon>Cystobacterineae</taxon>
        <taxon>Myxococcaceae</taxon>
        <taxon>Pyxidicoccus</taxon>
    </lineage>
</organism>
<name>A0ABX7PAV1_9BACT</name>
<feature type="signal peptide" evidence="1">
    <location>
        <begin position="1"/>
        <end position="19"/>
    </location>
</feature>
<proteinExistence type="predicted"/>